<evidence type="ECO:0000313" key="8">
    <source>
        <dbReference type="Proteomes" id="UP001251528"/>
    </source>
</evidence>
<dbReference type="PANTHER" id="PTHR11530">
    <property type="entry name" value="D-AMINO ACID OXIDASE"/>
    <property type="match status" value="1"/>
</dbReference>
<dbReference type="AlphaFoldDB" id="A0AAJ0CRZ8"/>
<dbReference type="Pfam" id="PF01266">
    <property type="entry name" value="DAO"/>
    <property type="match status" value="1"/>
</dbReference>
<keyword evidence="8" id="KW-1185">Reference proteome</keyword>
<dbReference type="EMBL" id="JASWJB010000097">
    <property type="protein sequence ID" value="KAK2598186.1"/>
    <property type="molecule type" value="Genomic_DNA"/>
</dbReference>
<keyword evidence="5" id="KW-0560">Oxidoreductase</keyword>
<evidence type="ECO:0000256" key="2">
    <source>
        <dbReference type="ARBA" id="ARBA00006730"/>
    </source>
</evidence>
<sequence length="372" mass="40695">MSCDQTIIIIGAGVVGLSTAIKLQEKLRDGDQPQPQILMIAREWPAAIPGAPLQHSVDYVSMWAGAHVRPIPATTPQLQQEADWLRQTVTEFSRILNEESSTCGISPTIGVEYLEAPDPSYLQQDTPTFLKDTGLEGYKRLKTSELPSGVSLGFEYQTFCIHPPVYCEALLRKFVLHGGKTLKMDLKSDLEPFDLVNHVAFVINASGSGINDSKCFPIRGQSVVTDLVYCHKTITRQNKDGTLNFLIPRFFDGGTVIGGTKEKGDWRSQPCAATREKMIKDGLDLKNSCYVDSESETTAEVRVIADMVGRATTRDGGMRIEIEDKTATQHTEGGAKRMVIHAYGAGGRGYEISWGVANDVVKLATSLLAKAT</sequence>
<evidence type="ECO:0000259" key="6">
    <source>
        <dbReference type="Pfam" id="PF01266"/>
    </source>
</evidence>
<reference evidence="7" key="1">
    <citation type="submission" date="2023-06" db="EMBL/GenBank/DDBJ databases">
        <title>Conoideocrella luteorostrata (Hypocreales: Clavicipitaceae), a potential biocontrol fungus for elongate hemlock scale in United States Christmas tree production areas.</title>
        <authorList>
            <person name="Barrett H."/>
            <person name="Lovett B."/>
            <person name="Macias A.M."/>
            <person name="Stajich J.E."/>
            <person name="Kasson M.T."/>
        </authorList>
    </citation>
    <scope>NUCLEOTIDE SEQUENCE</scope>
    <source>
        <strain evidence="7">ARSEF 14590</strain>
    </source>
</reference>
<dbReference type="InterPro" id="IPR023209">
    <property type="entry name" value="DAO"/>
</dbReference>
<comment type="similarity">
    <text evidence="2">Belongs to the DAMOX/DASOX family.</text>
</comment>
<dbReference type="SUPFAM" id="SSF51971">
    <property type="entry name" value="Nucleotide-binding domain"/>
    <property type="match status" value="1"/>
</dbReference>
<organism evidence="7 8">
    <name type="scientific">Conoideocrella luteorostrata</name>
    <dbReference type="NCBI Taxonomy" id="1105319"/>
    <lineage>
        <taxon>Eukaryota</taxon>
        <taxon>Fungi</taxon>
        <taxon>Dikarya</taxon>
        <taxon>Ascomycota</taxon>
        <taxon>Pezizomycotina</taxon>
        <taxon>Sordariomycetes</taxon>
        <taxon>Hypocreomycetidae</taxon>
        <taxon>Hypocreales</taxon>
        <taxon>Clavicipitaceae</taxon>
        <taxon>Conoideocrella</taxon>
    </lineage>
</organism>
<accession>A0AAJ0CRZ8</accession>
<dbReference type="Gene3D" id="3.30.9.10">
    <property type="entry name" value="D-Amino Acid Oxidase, subunit A, domain 2"/>
    <property type="match status" value="1"/>
</dbReference>
<evidence type="ECO:0000256" key="5">
    <source>
        <dbReference type="ARBA" id="ARBA00023002"/>
    </source>
</evidence>
<evidence type="ECO:0000256" key="4">
    <source>
        <dbReference type="ARBA" id="ARBA00022827"/>
    </source>
</evidence>
<dbReference type="GO" id="GO:0005737">
    <property type="term" value="C:cytoplasm"/>
    <property type="evidence" value="ECO:0007669"/>
    <property type="project" value="TreeGrafter"/>
</dbReference>
<dbReference type="GO" id="GO:0071949">
    <property type="term" value="F:FAD binding"/>
    <property type="evidence" value="ECO:0007669"/>
    <property type="project" value="InterPro"/>
</dbReference>
<dbReference type="InterPro" id="IPR006076">
    <property type="entry name" value="FAD-dep_OxRdtase"/>
</dbReference>
<feature type="domain" description="FAD dependent oxidoreductase" evidence="6">
    <location>
        <begin position="7"/>
        <end position="361"/>
    </location>
</feature>
<comment type="caution">
    <text evidence="7">The sequence shown here is derived from an EMBL/GenBank/DDBJ whole genome shotgun (WGS) entry which is preliminary data.</text>
</comment>
<dbReference type="PROSITE" id="PS00677">
    <property type="entry name" value="DAO"/>
    <property type="match status" value="1"/>
</dbReference>
<dbReference type="GO" id="GO:0003884">
    <property type="term" value="F:D-amino-acid oxidase activity"/>
    <property type="evidence" value="ECO:0007669"/>
    <property type="project" value="InterPro"/>
</dbReference>
<dbReference type="GO" id="GO:0019478">
    <property type="term" value="P:D-amino acid catabolic process"/>
    <property type="evidence" value="ECO:0007669"/>
    <property type="project" value="TreeGrafter"/>
</dbReference>
<comment type="cofactor">
    <cofactor evidence="1">
        <name>FAD</name>
        <dbReference type="ChEBI" id="CHEBI:57692"/>
    </cofactor>
</comment>
<proteinExistence type="inferred from homology"/>
<dbReference type="PANTHER" id="PTHR11530:SF26">
    <property type="entry name" value="FAD DEPENDENT OXIDOREDUCTASE SUPERFAMILY (AFU_ORTHOLOGUE AFUA_5G13940)"/>
    <property type="match status" value="1"/>
</dbReference>
<keyword evidence="4" id="KW-0274">FAD</keyword>
<dbReference type="Gene3D" id="3.40.50.720">
    <property type="entry name" value="NAD(P)-binding Rossmann-like Domain"/>
    <property type="match status" value="1"/>
</dbReference>
<evidence type="ECO:0000256" key="1">
    <source>
        <dbReference type="ARBA" id="ARBA00001974"/>
    </source>
</evidence>
<protein>
    <recommendedName>
        <fullName evidence="6">FAD dependent oxidoreductase domain-containing protein</fullName>
    </recommendedName>
</protein>
<dbReference type="InterPro" id="IPR006181">
    <property type="entry name" value="D-amino_acid_oxidase_CS"/>
</dbReference>
<name>A0AAJ0CRZ8_9HYPO</name>
<dbReference type="Proteomes" id="UP001251528">
    <property type="component" value="Unassembled WGS sequence"/>
</dbReference>
<keyword evidence="3" id="KW-0285">Flavoprotein</keyword>
<evidence type="ECO:0000256" key="3">
    <source>
        <dbReference type="ARBA" id="ARBA00022630"/>
    </source>
</evidence>
<gene>
    <name evidence="7" type="ORF">QQS21_005663</name>
</gene>
<evidence type="ECO:0000313" key="7">
    <source>
        <dbReference type="EMBL" id="KAK2598186.1"/>
    </source>
</evidence>
<dbReference type="SUPFAM" id="SSF54373">
    <property type="entry name" value="FAD-linked reductases, C-terminal domain"/>
    <property type="match status" value="1"/>
</dbReference>